<name>A0A2K1IQJ6_PHYPA</name>
<dbReference type="Gramene" id="Pp3c21_3220V3.1">
    <property type="protein sequence ID" value="PAC:32916343.CDS.1"/>
    <property type="gene ID" value="Pp3c21_3220"/>
</dbReference>
<evidence type="ECO:0000313" key="3">
    <source>
        <dbReference type="EnsemblPlants" id="PAC:32916343.CDS.1"/>
    </source>
</evidence>
<evidence type="ECO:0000313" key="2">
    <source>
        <dbReference type="EMBL" id="PNR31546.1"/>
    </source>
</evidence>
<keyword evidence="4" id="KW-1185">Reference proteome</keyword>
<dbReference type="PaxDb" id="3218-PP1S27_46V6.1"/>
<feature type="compositionally biased region" description="Polar residues" evidence="1">
    <location>
        <begin position="1"/>
        <end position="21"/>
    </location>
</feature>
<feature type="region of interest" description="Disordered" evidence="1">
    <location>
        <begin position="1"/>
        <end position="22"/>
    </location>
</feature>
<reference evidence="2 4" key="2">
    <citation type="journal article" date="2018" name="Plant J.">
        <title>The Physcomitrella patens chromosome-scale assembly reveals moss genome structure and evolution.</title>
        <authorList>
            <person name="Lang D."/>
            <person name="Ullrich K.K."/>
            <person name="Murat F."/>
            <person name="Fuchs J."/>
            <person name="Jenkins J."/>
            <person name="Haas F.B."/>
            <person name="Piednoel M."/>
            <person name="Gundlach H."/>
            <person name="Van Bel M."/>
            <person name="Meyberg R."/>
            <person name="Vives C."/>
            <person name="Morata J."/>
            <person name="Symeonidi A."/>
            <person name="Hiss M."/>
            <person name="Muchero W."/>
            <person name="Kamisugi Y."/>
            <person name="Saleh O."/>
            <person name="Blanc G."/>
            <person name="Decker E.L."/>
            <person name="van Gessel N."/>
            <person name="Grimwood J."/>
            <person name="Hayes R.D."/>
            <person name="Graham S.W."/>
            <person name="Gunter L.E."/>
            <person name="McDaniel S.F."/>
            <person name="Hoernstein S.N.W."/>
            <person name="Larsson A."/>
            <person name="Li F.W."/>
            <person name="Perroud P.F."/>
            <person name="Phillips J."/>
            <person name="Ranjan P."/>
            <person name="Rokshar D.S."/>
            <person name="Rothfels C.J."/>
            <person name="Schneider L."/>
            <person name="Shu S."/>
            <person name="Stevenson D.W."/>
            <person name="Thummler F."/>
            <person name="Tillich M."/>
            <person name="Villarreal Aguilar J.C."/>
            <person name="Widiez T."/>
            <person name="Wong G.K."/>
            <person name="Wymore A."/>
            <person name="Zhang Y."/>
            <person name="Zimmer A.D."/>
            <person name="Quatrano R.S."/>
            <person name="Mayer K.F.X."/>
            <person name="Goodstein D."/>
            <person name="Casacuberta J.M."/>
            <person name="Vandepoele K."/>
            <person name="Reski R."/>
            <person name="Cuming A.C."/>
            <person name="Tuskan G.A."/>
            <person name="Maumus F."/>
            <person name="Salse J."/>
            <person name="Schmutz J."/>
            <person name="Rensing S.A."/>
        </authorList>
    </citation>
    <scope>NUCLEOTIDE SEQUENCE [LARGE SCALE GENOMIC DNA]</scope>
    <source>
        <strain evidence="3 4">cv. Gransden 2004</strain>
    </source>
</reference>
<reference evidence="2 4" key="1">
    <citation type="journal article" date="2008" name="Science">
        <title>The Physcomitrella genome reveals evolutionary insights into the conquest of land by plants.</title>
        <authorList>
            <person name="Rensing S."/>
            <person name="Lang D."/>
            <person name="Zimmer A."/>
            <person name="Terry A."/>
            <person name="Salamov A."/>
            <person name="Shapiro H."/>
            <person name="Nishiyama T."/>
            <person name="Perroud P.-F."/>
            <person name="Lindquist E."/>
            <person name="Kamisugi Y."/>
            <person name="Tanahashi T."/>
            <person name="Sakakibara K."/>
            <person name="Fujita T."/>
            <person name="Oishi K."/>
            <person name="Shin-I T."/>
            <person name="Kuroki Y."/>
            <person name="Toyoda A."/>
            <person name="Suzuki Y."/>
            <person name="Hashimoto A."/>
            <person name="Yamaguchi K."/>
            <person name="Sugano A."/>
            <person name="Kohara Y."/>
            <person name="Fujiyama A."/>
            <person name="Anterola A."/>
            <person name="Aoki S."/>
            <person name="Ashton N."/>
            <person name="Barbazuk W.B."/>
            <person name="Barker E."/>
            <person name="Bennetzen J."/>
            <person name="Bezanilla M."/>
            <person name="Blankenship R."/>
            <person name="Cho S.H."/>
            <person name="Dutcher S."/>
            <person name="Estelle M."/>
            <person name="Fawcett J.A."/>
            <person name="Gundlach H."/>
            <person name="Hanada K."/>
            <person name="Heyl A."/>
            <person name="Hicks K.A."/>
            <person name="Hugh J."/>
            <person name="Lohr M."/>
            <person name="Mayer K."/>
            <person name="Melkozernov A."/>
            <person name="Murata T."/>
            <person name="Nelson D."/>
            <person name="Pils B."/>
            <person name="Prigge M."/>
            <person name="Reiss B."/>
            <person name="Renner T."/>
            <person name="Rombauts S."/>
            <person name="Rushton P."/>
            <person name="Sanderfoot A."/>
            <person name="Schween G."/>
            <person name="Shiu S.-H."/>
            <person name="Stueber K."/>
            <person name="Theodoulou F.L."/>
            <person name="Tu H."/>
            <person name="Van de Peer Y."/>
            <person name="Verrier P.J."/>
            <person name="Waters E."/>
            <person name="Wood A."/>
            <person name="Yang L."/>
            <person name="Cove D."/>
            <person name="Cuming A."/>
            <person name="Hasebe M."/>
            <person name="Lucas S."/>
            <person name="Mishler D.B."/>
            <person name="Reski R."/>
            <person name="Grigoriev I."/>
            <person name="Quatrano R.S."/>
            <person name="Boore J.L."/>
        </authorList>
    </citation>
    <scope>NUCLEOTIDE SEQUENCE [LARGE SCALE GENOMIC DNA]</scope>
    <source>
        <strain evidence="3 4">cv. Gransden 2004</strain>
    </source>
</reference>
<dbReference type="Proteomes" id="UP000006727">
    <property type="component" value="Chromosome 21"/>
</dbReference>
<dbReference type="InParanoid" id="A0A2K1IQJ6"/>
<organism evidence="2">
    <name type="scientific">Physcomitrium patens</name>
    <name type="common">Spreading-leaved earth moss</name>
    <name type="synonym">Physcomitrella patens</name>
    <dbReference type="NCBI Taxonomy" id="3218"/>
    <lineage>
        <taxon>Eukaryota</taxon>
        <taxon>Viridiplantae</taxon>
        <taxon>Streptophyta</taxon>
        <taxon>Embryophyta</taxon>
        <taxon>Bryophyta</taxon>
        <taxon>Bryophytina</taxon>
        <taxon>Bryopsida</taxon>
        <taxon>Funariidae</taxon>
        <taxon>Funariales</taxon>
        <taxon>Funariaceae</taxon>
        <taxon>Physcomitrium</taxon>
    </lineage>
</organism>
<evidence type="ECO:0000313" key="4">
    <source>
        <dbReference type="Proteomes" id="UP000006727"/>
    </source>
</evidence>
<evidence type="ECO:0000256" key="1">
    <source>
        <dbReference type="SAM" id="MobiDB-lite"/>
    </source>
</evidence>
<sequence length="77" mass="8114">MNFSISPVNAETDVTNQSVSKSVLPLAGSRKPLYDQLVTSMKSDRAGDGTGNVGVASRLTMVHSARQFAPNPRPVGV</sequence>
<accession>A0A2K1IQJ6</accession>
<gene>
    <name evidence="2" type="ORF">PHYPA_025667</name>
</gene>
<dbReference type="AlphaFoldDB" id="A0A2K1IQJ6"/>
<reference evidence="3" key="3">
    <citation type="submission" date="2020-12" db="UniProtKB">
        <authorList>
            <consortium name="EnsemblPlants"/>
        </authorList>
    </citation>
    <scope>IDENTIFICATION</scope>
</reference>
<dbReference type="EMBL" id="ABEU02000021">
    <property type="protein sequence ID" value="PNR31546.1"/>
    <property type="molecule type" value="Genomic_DNA"/>
</dbReference>
<dbReference type="EnsemblPlants" id="Pp3c21_3220V3.1">
    <property type="protein sequence ID" value="PAC:32916343.CDS.1"/>
    <property type="gene ID" value="Pp3c21_3220"/>
</dbReference>
<protein>
    <submittedName>
        <fullName evidence="2 3">Uncharacterized protein</fullName>
    </submittedName>
</protein>
<proteinExistence type="predicted"/>